<keyword evidence="2" id="KW-1185">Reference proteome</keyword>
<reference evidence="1 2" key="1">
    <citation type="journal article" date="2013" name="Nat. Genet.">
        <title>The genome of the hydatid tapeworm Echinococcus granulosus.</title>
        <authorList>
            <person name="Zheng H."/>
            <person name="Zhang W."/>
            <person name="Zhang L."/>
            <person name="Zhang Z."/>
            <person name="Li J."/>
            <person name="Lu G."/>
            <person name="Zhu Y."/>
            <person name="Wang Y."/>
            <person name="Huang Y."/>
            <person name="Liu J."/>
            <person name="Kang H."/>
            <person name="Chen J."/>
            <person name="Wang L."/>
            <person name="Chen A."/>
            <person name="Yu S."/>
            <person name="Gao Z."/>
            <person name="Jin L."/>
            <person name="Gu W."/>
            <person name="Wang Z."/>
            <person name="Zhao L."/>
            <person name="Shi B."/>
            <person name="Wen H."/>
            <person name="Lin R."/>
            <person name="Jones M.K."/>
            <person name="Brejova B."/>
            <person name="Vinar T."/>
            <person name="Zhao G."/>
            <person name="McManus D.P."/>
            <person name="Chen Z."/>
            <person name="Zhou Y."/>
            <person name="Wang S."/>
        </authorList>
    </citation>
    <scope>NUCLEOTIDE SEQUENCE [LARGE SCALE GENOMIC DNA]</scope>
</reference>
<name>W6UC79_ECHGR</name>
<protein>
    <submittedName>
        <fullName evidence="1">Uncharacterized protein</fullName>
    </submittedName>
</protein>
<dbReference type="GeneID" id="36342596"/>
<gene>
    <name evidence="1" type="ORF">EGR_06881</name>
</gene>
<dbReference type="EMBL" id="APAU02000065">
    <property type="protein sequence ID" value="EUB58246.1"/>
    <property type="molecule type" value="Genomic_DNA"/>
</dbReference>
<proteinExistence type="predicted"/>
<dbReference type="CTD" id="36342596"/>
<sequence>MGQKEARISQKNILCLKSPVRRFVSCGWGTEAATPPHPYPLHGGCQLLLTALDNLHSVVWKSLKKQHFLYKICLNEAKERIYA</sequence>
<evidence type="ECO:0000313" key="2">
    <source>
        <dbReference type="Proteomes" id="UP000019149"/>
    </source>
</evidence>
<comment type="caution">
    <text evidence="1">The sequence shown here is derived from an EMBL/GenBank/DDBJ whole genome shotgun (WGS) entry which is preliminary data.</text>
</comment>
<dbReference type="AlphaFoldDB" id="W6UC79"/>
<accession>W6UC79</accession>
<dbReference type="KEGG" id="egl:EGR_06881"/>
<dbReference type="Proteomes" id="UP000019149">
    <property type="component" value="Unassembled WGS sequence"/>
</dbReference>
<organism evidence="1 2">
    <name type="scientific">Echinococcus granulosus</name>
    <name type="common">Hydatid tapeworm</name>
    <dbReference type="NCBI Taxonomy" id="6210"/>
    <lineage>
        <taxon>Eukaryota</taxon>
        <taxon>Metazoa</taxon>
        <taxon>Spiralia</taxon>
        <taxon>Lophotrochozoa</taxon>
        <taxon>Platyhelminthes</taxon>
        <taxon>Cestoda</taxon>
        <taxon>Eucestoda</taxon>
        <taxon>Cyclophyllidea</taxon>
        <taxon>Taeniidae</taxon>
        <taxon>Echinococcus</taxon>
        <taxon>Echinococcus granulosus group</taxon>
    </lineage>
</organism>
<evidence type="ECO:0000313" key="1">
    <source>
        <dbReference type="EMBL" id="EUB58246.1"/>
    </source>
</evidence>
<dbReference type="RefSeq" id="XP_024349442.1">
    <property type="nucleotide sequence ID" value="XM_024496130.1"/>
</dbReference>